<evidence type="ECO:0000313" key="2">
    <source>
        <dbReference type="EMBL" id="EHB66731.1"/>
    </source>
</evidence>
<dbReference type="Pfam" id="PF13593">
    <property type="entry name" value="SBF_like"/>
    <property type="match status" value="1"/>
</dbReference>
<dbReference type="PANTHER" id="PTHR10361:SF28">
    <property type="entry name" value="P3 PROTEIN-RELATED"/>
    <property type="match status" value="1"/>
</dbReference>
<keyword evidence="1" id="KW-0472">Membrane</keyword>
<accession>G4HC50</accession>
<dbReference type="InterPro" id="IPR038770">
    <property type="entry name" value="Na+/solute_symporter_sf"/>
</dbReference>
<reference evidence="2 3" key="1">
    <citation type="submission" date="2011-09" db="EMBL/GenBank/DDBJ databases">
        <title>The draft genome of Paenibacillus lactis 154.</title>
        <authorList>
            <consortium name="US DOE Joint Genome Institute (JGI-PGF)"/>
            <person name="Lucas S."/>
            <person name="Han J."/>
            <person name="Lapidus A."/>
            <person name="Cheng J.-F."/>
            <person name="Goodwin L."/>
            <person name="Pitluck S."/>
            <person name="Peters L."/>
            <person name="Land M.L."/>
            <person name="Hauser L."/>
            <person name="Siebers A."/>
            <person name="Thelen M."/>
            <person name="Hugenholtz P."/>
            <person name="Allgaier M."/>
            <person name="Woyke T.J."/>
        </authorList>
    </citation>
    <scope>NUCLEOTIDE SEQUENCE [LARGE SCALE GENOMIC DNA]</scope>
    <source>
        <strain evidence="2 3">154</strain>
    </source>
</reference>
<name>G4HC50_9BACL</name>
<feature type="transmembrane region" description="Helical" evidence="1">
    <location>
        <begin position="315"/>
        <end position="335"/>
    </location>
</feature>
<protein>
    <submittedName>
        <fullName evidence="2">Bile acid:sodium symporter</fullName>
    </submittedName>
</protein>
<dbReference type="InterPro" id="IPR016833">
    <property type="entry name" value="Put_Na-Bile_cotransptr"/>
</dbReference>
<dbReference type="AlphaFoldDB" id="G4HC50"/>
<feature type="transmembrane region" description="Helical" evidence="1">
    <location>
        <begin position="187"/>
        <end position="209"/>
    </location>
</feature>
<evidence type="ECO:0000256" key="1">
    <source>
        <dbReference type="SAM" id="Phobius"/>
    </source>
</evidence>
<dbReference type="PATRIC" id="fig|743719.3.peg.953"/>
<keyword evidence="1" id="KW-0812">Transmembrane</keyword>
<feature type="transmembrane region" description="Helical" evidence="1">
    <location>
        <begin position="66"/>
        <end position="84"/>
    </location>
</feature>
<sequence>MCIVSHKNERLTLLKMYNRTSYGKRMSTSMLQVLNQHLNRIMPLITPSSILLGVLCGSWLSPYTFLSPWLFAFMTFSGSISLSFRDLVGVLRKPLPLFVCLFILHLAMPLVALGLGHIVYPTDAYTITGMVLAAAIPTGISSFVWVSIYRGNIALTLSIILIDTLLAPFIVPGIMSLLLGTSIHLDSAAMMGSLFWMIVVPSLLGMLLNEWTKGAIAPVWGPRLNPFSKLFMAIVVAINGSVVAPYLKNIDWPLVLMALVIILLAATGYLLCYLSSRLLRWNKADQVALMFNGGMRNISAGAVLAVTYFPPPVAVPVILGMIFQQMMASMIGYLIGRRLEPRQGSNKANAA</sequence>
<feature type="transmembrane region" description="Helical" evidence="1">
    <location>
        <begin position="153"/>
        <end position="175"/>
    </location>
</feature>
<feature type="transmembrane region" description="Helical" evidence="1">
    <location>
        <begin position="41"/>
        <end position="60"/>
    </location>
</feature>
<gene>
    <name evidence="2" type="ORF">PaelaDRAFT_0955</name>
</gene>
<dbReference type="EMBL" id="AGIP01000002">
    <property type="protein sequence ID" value="EHB66731.1"/>
    <property type="molecule type" value="Genomic_DNA"/>
</dbReference>
<feature type="transmembrane region" description="Helical" evidence="1">
    <location>
        <begin position="230"/>
        <end position="247"/>
    </location>
</feature>
<evidence type="ECO:0000313" key="3">
    <source>
        <dbReference type="Proteomes" id="UP000003891"/>
    </source>
</evidence>
<feature type="transmembrane region" description="Helical" evidence="1">
    <location>
        <begin position="287"/>
        <end position="309"/>
    </location>
</feature>
<dbReference type="Proteomes" id="UP000003891">
    <property type="component" value="Unassembled WGS sequence"/>
</dbReference>
<dbReference type="PANTHER" id="PTHR10361">
    <property type="entry name" value="SODIUM-BILE ACID COTRANSPORTER"/>
    <property type="match status" value="1"/>
</dbReference>
<keyword evidence="1" id="KW-1133">Transmembrane helix</keyword>
<feature type="transmembrane region" description="Helical" evidence="1">
    <location>
        <begin position="253"/>
        <end position="275"/>
    </location>
</feature>
<dbReference type="InterPro" id="IPR004710">
    <property type="entry name" value="Bilac:Na_transpt"/>
</dbReference>
<dbReference type="eggNOG" id="COG0385">
    <property type="taxonomic scope" value="Bacteria"/>
</dbReference>
<feature type="transmembrane region" description="Helical" evidence="1">
    <location>
        <begin position="96"/>
        <end position="118"/>
    </location>
</feature>
<dbReference type="STRING" id="743719.PaelaDRAFT_0955"/>
<dbReference type="Gene3D" id="1.20.1530.20">
    <property type="match status" value="1"/>
</dbReference>
<organism evidence="2 3">
    <name type="scientific">Paenibacillus lactis 154</name>
    <dbReference type="NCBI Taxonomy" id="743719"/>
    <lineage>
        <taxon>Bacteria</taxon>
        <taxon>Bacillati</taxon>
        <taxon>Bacillota</taxon>
        <taxon>Bacilli</taxon>
        <taxon>Bacillales</taxon>
        <taxon>Paenibacillaceae</taxon>
        <taxon>Paenibacillus</taxon>
    </lineage>
</organism>
<feature type="transmembrane region" description="Helical" evidence="1">
    <location>
        <begin position="124"/>
        <end position="146"/>
    </location>
</feature>
<proteinExistence type="predicted"/>